<reference evidence="1" key="1">
    <citation type="submission" date="2023-03" db="EMBL/GenBank/DDBJ databases">
        <title>Massive genome expansion in bonnet fungi (Mycena s.s.) driven by repeated elements and novel gene families across ecological guilds.</title>
        <authorList>
            <consortium name="Lawrence Berkeley National Laboratory"/>
            <person name="Harder C.B."/>
            <person name="Miyauchi S."/>
            <person name="Viragh M."/>
            <person name="Kuo A."/>
            <person name="Thoen E."/>
            <person name="Andreopoulos B."/>
            <person name="Lu D."/>
            <person name="Skrede I."/>
            <person name="Drula E."/>
            <person name="Henrissat B."/>
            <person name="Morin E."/>
            <person name="Kohler A."/>
            <person name="Barry K."/>
            <person name="LaButti K."/>
            <person name="Morin E."/>
            <person name="Salamov A."/>
            <person name="Lipzen A."/>
            <person name="Mereny Z."/>
            <person name="Hegedus B."/>
            <person name="Baldrian P."/>
            <person name="Stursova M."/>
            <person name="Weitz H."/>
            <person name="Taylor A."/>
            <person name="Grigoriev I.V."/>
            <person name="Nagy L.G."/>
            <person name="Martin F."/>
            <person name="Kauserud H."/>
        </authorList>
    </citation>
    <scope>NUCLEOTIDE SEQUENCE</scope>
    <source>
        <strain evidence="1">CBHHK188m</strain>
    </source>
</reference>
<organism evidence="1 2">
    <name type="scientific">Mycena maculata</name>
    <dbReference type="NCBI Taxonomy" id="230809"/>
    <lineage>
        <taxon>Eukaryota</taxon>
        <taxon>Fungi</taxon>
        <taxon>Dikarya</taxon>
        <taxon>Basidiomycota</taxon>
        <taxon>Agaricomycotina</taxon>
        <taxon>Agaricomycetes</taxon>
        <taxon>Agaricomycetidae</taxon>
        <taxon>Agaricales</taxon>
        <taxon>Marasmiineae</taxon>
        <taxon>Mycenaceae</taxon>
        <taxon>Mycena</taxon>
    </lineage>
</organism>
<comment type="caution">
    <text evidence="1">The sequence shown here is derived from an EMBL/GenBank/DDBJ whole genome shotgun (WGS) entry which is preliminary data.</text>
</comment>
<gene>
    <name evidence="1" type="ORF">DFH07DRAFT_780270</name>
</gene>
<dbReference type="AlphaFoldDB" id="A0AAD7MVJ8"/>
<keyword evidence="2" id="KW-1185">Reference proteome</keyword>
<dbReference type="EMBL" id="JARJLG010000160">
    <property type="protein sequence ID" value="KAJ7734574.1"/>
    <property type="molecule type" value="Genomic_DNA"/>
</dbReference>
<protein>
    <submittedName>
        <fullName evidence="1">Uncharacterized protein</fullName>
    </submittedName>
</protein>
<proteinExistence type="predicted"/>
<evidence type="ECO:0000313" key="2">
    <source>
        <dbReference type="Proteomes" id="UP001215280"/>
    </source>
</evidence>
<name>A0AAD7MVJ8_9AGAR</name>
<sequence>MFRTAAKFPFWGSEKSLPRTVHRGLLRLDYGWLGRDEPDYRLRFCGEKFIHDSTDYYYTKKNWYNTTHGFTAHSTQTVNRARGQIRGLALLLAHLAIESLSALGYMRIIPCNGLDLASMSFVLTTGLIINTRLDTRRLGETILMLLECKFRRAGAKIALRNGVYEFQVPEMFGPEMPPVVFTAADYPELYQSAACAEIPTHHQASLPPISALMHLGQKHCSTVDTSDQWGEIDTIPGMDWDTMPFESFTGPTAVTHQSGWFDLGLFKKLSFIACFMLCLLREPKEMLYLVHVCKVTAWWFKVRPSSIEQATTPHRSTSTFPESTPVTAYINNTVSSITVPAIPPTTESSSWRAARFAELNFYGACVPRSGGKAQVVFVLPIFSSGKGAPTRGSSGVLMEDEEARLEEIRIGKEYAKVELSHLFEKHLTHSRLS</sequence>
<dbReference type="Proteomes" id="UP001215280">
    <property type="component" value="Unassembled WGS sequence"/>
</dbReference>
<evidence type="ECO:0000313" key="1">
    <source>
        <dbReference type="EMBL" id="KAJ7734574.1"/>
    </source>
</evidence>
<accession>A0AAD7MVJ8</accession>